<dbReference type="RefSeq" id="WP_204071774.1">
    <property type="nucleotide sequence ID" value="NZ_BAABHI010000012.1"/>
</dbReference>
<organism evidence="1 2">
    <name type="scientific">Planotetraspora phitsanulokensis</name>
    <dbReference type="NCBI Taxonomy" id="575192"/>
    <lineage>
        <taxon>Bacteria</taxon>
        <taxon>Bacillati</taxon>
        <taxon>Actinomycetota</taxon>
        <taxon>Actinomycetes</taxon>
        <taxon>Streptosporangiales</taxon>
        <taxon>Streptosporangiaceae</taxon>
        <taxon>Planotetraspora</taxon>
    </lineage>
</organism>
<protein>
    <submittedName>
        <fullName evidence="1">Uncharacterized protein</fullName>
    </submittedName>
</protein>
<gene>
    <name evidence="1" type="ORF">Pph01_10740</name>
</gene>
<sequence length="171" mass="18450">MSLLTTSAASIHQLGAAAALAGSPQLPRPSTTGPAEAKGLWSRYDVAANTMLAGGWLIEQHTLRTQRHLDQATDDAVRLKDLAVIGSALTNIATIAAGRLVKREFPQGLPLDAEGNLTSDASRRGKRYYRCLTVMKMLNRAFAAGAIGLTPRVNFTILRSYRPGTIFRLFT</sequence>
<dbReference type="Proteomes" id="UP000622547">
    <property type="component" value="Unassembled WGS sequence"/>
</dbReference>
<comment type="caution">
    <text evidence="1">The sequence shown here is derived from an EMBL/GenBank/DDBJ whole genome shotgun (WGS) entry which is preliminary data.</text>
</comment>
<dbReference type="EMBL" id="BOOP01000003">
    <property type="protein sequence ID" value="GII36071.1"/>
    <property type="molecule type" value="Genomic_DNA"/>
</dbReference>
<reference evidence="1 2" key="1">
    <citation type="submission" date="2021-01" db="EMBL/GenBank/DDBJ databases">
        <title>Whole genome shotgun sequence of Planotetraspora phitsanulokensis NBRC 104273.</title>
        <authorList>
            <person name="Komaki H."/>
            <person name="Tamura T."/>
        </authorList>
    </citation>
    <scope>NUCLEOTIDE SEQUENCE [LARGE SCALE GENOMIC DNA]</scope>
    <source>
        <strain evidence="1 2">NBRC 104273</strain>
    </source>
</reference>
<keyword evidence="2" id="KW-1185">Reference proteome</keyword>
<evidence type="ECO:0000313" key="2">
    <source>
        <dbReference type="Proteomes" id="UP000622547"/>
    </source>
</evidence>
<proteinExistence type="predicted"/>
<name>A0A8J3U0N7_9ACTN</name>
<accession>A0A8J3U0N7</accession>
<dbReference type="AlphaFoldDB" id="A0A8J3U0N7"/>
<evidence type="ECO:0000313" key="1">
    <source>
        <dbReference type="EMBL" id="GII36071.1"/>
    </source>
</evidence>